<dbReference type="Proteomes" id="UP000541444">
    <property type="component" value="Unassembled WGS sequence"/>
</dbReference>
<reference evidence="1 2" key="1">
    <citation type="journal article" date="2020" name="IScience">
        <title>Genome Sequencing of the Endangered Kingdonia uniflora (Circaeasteraceae, Ranunculales) Reveals Potential Mechanisms of Evolutionary Specialization.</title>
        <authorList>
            <person name="Sun Y."/>
            <person name="Deng T."/>
            <person name="Zhang A."/>
            <person name="Moore M.J."/>
            <person name="Landis J.B."/>
            <person name="Lin N."/>
            <person name="Zhang H."/>
            <person name="Zhang X."/>
            <person name="Huang J."/>
            <person name="Zhang X."/>
            <person name="Sun H."/>
            <person name="Wang H."/>
        </authorList>
    </citation>
    <scope>NUCLEOTIDE SEQUENCE [LARGE SCALE GENOMIC DNA]</scope>
    <source>
        <strain evidence="1">TB1705</strain>
        <tissue evidence="1">Leaf</tissue>
    </source>
</reference>
<evidence type="ECO:0000313" key="2">
    <source>
        <dbReference type="Proteomes" id="UP000541444"/>
    </source>
</evidence>
<accession>A0A7J7NPT5</accession>
<organism evidence="1 2">
    <name type="scientific">Kingdonia uniflora</name>
    <dbReference type="NCBI Taxonomy" id="39325"/>
    <lineage>
        <taxon>Eukaryota</taxon>
        <taxon>Viridiplantae</taxon>
        <taxon>Streptophyta</taxon>
        <taxon>Embryophyta</taxon>
        <taxon>Tracheophyta</taxon>
        <taxon>Spermatophyta</taxon>
        <taxon>Magnoliopsida</taxon>
        <taxon>Ranunculales</taxon>
        <taxon>Circaeasteraceae</taxon>
        <taxon>Kingdonia</taxon>
    </lineage>
</organism>
<keyword evidence="2" id="KW-1185">Reference proteome</keyword>
<dbReference type="AlphaFoldDB" id="A0A7J7NPT5"/>
<proteinExistence type="predicted"/>
<sequence>MSLQVLNRNCKYYLGDRCWRQLADEARIPLDPPLSMSPHISPATLQEMRQAGFLDWRREILPIARLRELPPMSSSYGAEELWYLTHGIRRLALAEFVRDAQRLQELTDELATARRHIDSINHQLYAHDLQLRRGCDVRVVPLPPEGGARTR</sequence>
<protein>
    <submittedName>
        <fullName evidence="1">Uncharacterized protein</fullName>
    </submittedName>
</protein>
<comment type="caution">
    <text evidence="1">The sequence shown here is derived from an EMBL/GenBank/DDBJ whole genome shotgun (WGS) entry which is preliminary data.</text>
</comment>
<dbReference type="EMBL" id="JACGCM010000669">
    <property type="protein sequence ID" value="KAF6169186.1"/>
    <property type="molecule type" value="Genomic_DNA"/>
</dbReference>
<name>A0A7J7NPT5_9MAGN</name>
<gene>
    <name evidence="1" type="ORF">GIB67_013616</name>
</gene>
<evidence type="ECO:0000313" key="1">
    <source>
        <dbReference type="EMBL" id="KAF6169186.1"/>
    </source>
</evidence>